<evidence type="ECO:0000313" key="4">
    <source>
        <dbReference type="Proteomes" id="UP001234495"/>
    </source>
</evidence>
<evidence type="ECO:0000313" key="3">
    <source>
        <dbReference type="EMBL" id="MDQ0233211.1"/>
    </source>
</evidence>
<proteinExistence type="predicted"/>
<organism evidence="3 4">
    <name type="scientific">Metabacillus malikii</name>
    <dbReference type="NCBI Taxonomy" id="1504265"/>
    <lineage>
        <taxon>Bacteria</taxon>
        <taxon>Bacillati</taxon>
        <taxon>Bacillota</taxon>
        <taxon>Bacilli</taxon>
        <taxon>Bacillales</taxon>
        <taxon>Bacillaceae</taxon>
        <taxon>Metabacillus</taxon>
    </lineage>
</organism>
<dbReference type="InterPro" id="IPR029058">
    <property type="entry name" value="AB_hydrolase_fold"/>
</dbReference>
<dbReference type="SUPFAM" id="SSF53474">
    <property type="entry name" value="alpha/beta-Hydrolases"/>
    <property type="match status" value="1"/>
</dbReference>
<sequence length="327" mass="37337">MKGKKKHKFWRIVRNVFLILLSIFLLWIVYHQVMTKFEQKKYSAIGQLVEVDGKKMHVYTEGEGEHTVVLLSGLGTTAPALDFEPLMNEMAKNNKVVVIEPFGYGWSDVTKKERTVENITEEIRAALKESNINGPYILMPHSVSGIYSMYYVNKYPDEVEAIIGIDSTLPMATEYFQEAAPSLPGFLKLVAPMGIARVAVNVIPDNFLPIADEGTYSEENLQMTEKLSAWKAYNSNVIEEAQELSNNIKKTKDMSFPPNIPIMMFTTKEDKVNEEGKSNVTFYQDQLRNQDSSELIILDGHHYLHWTKSQDMSKQINDFIEDYIGTE</sequence>
<evidence type="ECO:0000259" key="2">
    <source>
        <dbReference type="Pfam" id="PF00561"/>
    </source>
</evidence>
<gene>
    <name evidence="3" type="ORF">J2S19_004553</name>
</gene>
<dbReference type="RefSeq" id="WP_141770172.1">
    <property type="nucleotide sequence ID" value="NZ_JAUSUD010000033.1"/>
</dbReference>
<name>A0ABT9ZN37_9BACI</name>
<comment type="caution">
    <text evidence="3">The sequence shown here is derived from an EMBL/GenBank/DDBJ whole genome shotgun (WGS) entry which is preliminary data.</text>
</comment>
<dbReference type="PANTHER" id="PTHR46438">
    <property type="entry name" value="ALPHA/BETA-HYDROLASES SUPERFAMILY PROTEIN"/>
    <property type="match status" value="1"/>
</dbReference>
<evidence type="ECO:0000256" key="1">
    <source>
        <dbReference type="SAM" id="Phobius"/>
    </source>
</evidence>
<keyword evidence="1" id="KW-1133">Transmembrane helix</keyword>
<protein>
    <submittedName>
        <fullName evidence="3">Pimeloyl-ACP methyl ester carboxylesterase</fullName>
    </submittedName>
</protein>
<accession>A0ABT9ZN37</accession>
<dbReference type="Proteomes" id="UP001234495">
    <property type="component" value="Unassembled WGS sequence"/>
</dbReference>
<dbReference type="PANTHER" id="PTHR46438:SF11">
    <property type="entry name" value="LIPASE-RELATED"/>
    <property type="match status" value="1"/>
</dbReference>
<dbReference type="Gene3D" id="3.40.50.1820">
    <property type="entry name" value="alpha/beta hydrolase"/>
    <property type="match status" value="1"/>
</dbReference>
<dbReference type="InterPro" id="IPR000073">
    <property type="entry name" value="AB_hydrolase_1"/>
</dbReference>
<keyword evidence="1" id="KW-0812">Transmembrane</keyword>
<feature type="transmembrane region" description="Helical" evidence="1">
    <location>
        <begin position="12"/>
        <end position="30"/>
    </location>
</feature>
<reference evidence="3 4" key="1">
    <citation type="submission" date="2023-07" db="EMBL/GenBank/DDBJ databases">
        <title>Genomic Encyclopedia of Type Strains, Phase IV (KMG-IV): sequencing the most valuable type-strain genomes for metagenomic binning, comparative biology and taxonomic classification.</title>
        <authorList>
            <person name="Goeker M."/>
        </authorList>
    </citation>
    <scope>NUCLEOTIDE SEQUENCE [LARGE SCALE GENOMIC DNA]</scope>
    <source>
        <strain evidence="3 4">DSM 29005</strain>
    </source>
</reference>
<keyword evidence="1" id="KW-0472">Membrane</keyword>
<dbReference type="EMBL" id="JAUSUD010000033">
    <property type="protein sequence ID" value="MDQ0233211.1"/>
    <property type="molecule type" value="Genomic_DNA"/>
</dbReference>
<keyword evidence="4" id="KW-1185">Reference proteome</keyword>
<feature type="domain" description="AB hydrolase-1" evidence="2">
    <location>
        <begin position="67"/>
        <end position="187"/>
    </location>
</feature>
<dbReference type="Pfam" id="PF00561">
    <property type="entry name" value="Abhydrolase_1"/>
    <property type="match status" value="1"/>
</dbReference>